<evidence type="ECO:0000313" key="4">
    <source>
        <dbReference type="Proteomes" id="UP000475249"/>
    </source>
</evidence>
<evidence type="ECO:0000313" key="3">
    <source>
        <dbReference type="EMBL" id="NAS12145.1"/>
    </source>
</evidence>
<reference evidence="3 4" key="1">
    <citation type="submission" date="2020-01" db="EMBL/GenBank/DDBJ databases">
        <title>Bacteria diversity of Porities sp.</title>
        <authorList>
            <person name="Wang G."/>
        </authorList>
    </citation>
    <scope>NUCLEOTIDE SEQUENCE [LARGE SCALE GENOMIC DNA]</scope>
    <source>
        <strain evidence="3 4">R33</strain>
    </source>
</reference>
<evidence type="ECO:0000259" key="2">
    <source>
        <dbReference type="Pfam" id="PF19762"/>
    </source>
</evidence>
<feature type="transmembrane region" description="Helical" evidence="1">
    <location>
        <begin position="52"/>
        <end position="72"/>
    </location>
</feature>
<dbReference type="AlphaFoldDB" id="A0A6L9EBN5"/>
<feature type="transmembrane region" description="Helical" evidence="1">
    <location>
        <begin position="84"/>
        <end position="102"/>
    </location>
</feature>
<evidence type="ECO:0000256" key="1">
    <source>
        <dbReference type="SAM" id="Phobius"/>
    </source>
</evidence>
<keyword evidence="1" id="KW-1133">Transmembrane helix</keyword>
<comment type="caution">
    <text evidence="3">The sequence shown here is derived from an EMBL/GenBank/DDBJ whole genome shotgun (WGS) entry which is preliminary data.</text>
</comment>
<sequence>MNGDIIVPITFVAAIFGILFLYLRSRHRERIAMIERGVTADSIENKAKRASATLKVGMLCVGIGVGILMGYLVDRIFNPEDSSVFYFAFIFLFGGLGLILNYKIEPKKKNGF</sequence>
<accession>A0A6L9EBN5</accession>
<dbReference type="Proteomes" id="UP000475249">
    <property type="component" value="Unassembled WGS sequence"/>
</dbReference>
<dbReference type="RefSeq" id="WP_161435170.1">
    <property type="nucleotide sequence ID" value="NZ_WXYO01000003.1"/>
</dbReference>
<dbReference type="Pfam" id="PF19762">
    <property type="entry name" value="DUF6249"/>
    <property type="match status" value="1"/>
</dbReference>
<protein>
    <recommendedName>
        <fullName evidence="2">DUF6249 domain-containing protein</fullName>
    </recommendedName>
</protein>
<name>A0A6L9EBN5_9FLAO</name>
<keyword evidence="4" id="KW-1185">Reference proteome</keyword>
<keyword evidence="1" id="KW-0472">Membrane</keyword>
<feature type="domain" description="DUF6249" evidence="2">
    <location>
        <begin position="9"/>
        <end position="105"/>
    </location>
</feature>
<dbReference type="EMBL" id="WXYO01000003">
    <property type="protein sequence ID" value="NAS12145.1"/>
    <property type="molecule type" value="Genomic_DNA"/>
</dbReference>
<keyword evidence="1" id="KW-0812">Transmembrane</keyword>
<feature type="transmembrane region" description="Helical" evidence="1">
    <location>
        <begin position="6"/>
        <end position="23"/>
    </location>
</feature>
<proteinExistence type="predicted"/>
<organism evidence="3 4">
    <name type="scientific">Poritiphilus flavus</name>
    <dbReference type="NCBI Taxonomy" id="2697053"/>
    <lineage>
        <taxon>Bacteria</taxon>
        <taxon>Pseudomonadati</taxon>
        <taxon>Bacteroidota</taxon>
        <taxon>Flavobacteriia</taxon>
        <taxon>Flavobacteriales</taxon>
        <taxon>Flavobacteriaceae</taxon>
        <taxon>Poritiphilus</taxon>
    </lineage>
</organism>
<gene>
    <name evidence="3" type="ORF">GTQ38_09045</name>
</gene>
<dbReference type="InterPro" id="IPR046216">
    <property type="entry name" value="DUF6249"/>
</dbReference>